<dbReference type="AlphaFoldDB" id="B9KIN7"/>
<dbReference type="EMBL" id="CP001079">
    <property type="protein sequence ID" value="ACM49349.1"/>
    <property type="molecule type" value="Genomic_DNA"/>
</dbReference>
<sequence>MMLRFFVLYCAALAVGGCFFSSVQYHGYPSAGVQFWDEVKIGEQKPDVVRLLGSPVIIDGDAWLYPSCEVRGVVASVVRKYSCTVLKISFDGDSGTVSNIERLNTPMGRLPKIESTSTPITGVNDGAWRRIESMFSKFPFRSKTQ</sequence>
<protein>
    <recommendedName>
        <fullName evidence="4">Lipoprotein</fullName>
    </recommendedName>
</protein>
<feature type="signal peptide" evidence="1">
    <location>
        <begin position="1"/>
        <end position="25"/>
    </location>
</feature>
<organism evidence="2 3">
    <name type="scientific">Anaplasma marginale (strain Florida)</name>
    <dbReference type="NCBI Taxonomy" id="320483"/>
    <lineage>
        <taxon>Bacteria</taxon>
        <taxon>Pseudomonadati</taxon>
        <taxon>Pseudomonadota</taxon>
        <taxon>Alphaproteobacteria</taxon>
        <taxon>Rickettsiales</taxon>
        <taxon>Anaplasmataceae</taxon>
        <taxon>Anaplasma</taxon>
    </lineage>
</organism>
<name>B9KIN7_ANAMF</name>
<dbReference type="eggNOG" id="COG2913">
    <property type="taxonomic scope" value="Bacteria"/>
</dbReference>
<evidence type="ECO:0008006" key="4">
    <source>
        <dbReference type="Google" id="ProtNLM"/>
    </source>
</evidence>
<evidence type="ECO:0000313" key="3">
    <source>
        <dbReference type="Proteomes" id="UP000007307"/>
    </source>
</evidence>
<reference evidence="2 3" key="1">
    <citation type="journal article" date="2009" name="BMC Genomics">
        <title>Conservation in the face of diversity: multistrain analysis of an intracellular bacterium.</title>
        <authorList>
            <person name="Dark M.J."/>
            <person name="Herndon D.R."/>
            <person name="Kappmeyer L.S."/>
            <person name="Gonzales M.P."/>
            <person name="Nordeen E."/>
            <person name="Palmer G.H."/>
            <person name="Knowles D.P. Jr."/>
            <person name="Brayton K.A."/>
        </authorList>
    </citation>
    <scope>NUCLEOTIDE SEQUENCE [LARGE SCALE GENOMIC DNA]</scope>
    <source>
        <strain evidence="2 3">Florida</strain>
    </source>
</reference>
<keyword evidence="3" id="KW-1185">Reference proteome</keyword>
<evidence type="ECO:0000256" key="1">
    <source>
        <dbReference type="SAM" id="SignalP"/>
    </source>
</evidence>
<gene>
    <name evidence="2" type="ordered locus">AMF_493</name>
</gene>
<dbReference type="Proteomes" id="UP000007307">
    <property type="component" value="Chromosome"/>
</dbReference>
<keyword evidence="1" id="KW-0732">Signal</keyword>
<accession>B9KIN7</accession>
<feature type="chain" id="PRO_5002885651" description="Lipoprotein" evidence="1">
    <location>
        <begin position="26"/>
        <end position="145"/>
    </location>
</feature>
<dbReference type="PROSITE" id="PS51257">
    <property type="entry name" value="PROKAR_LIPOPROTEIN"/>
    <property type="match status" value="1"/>
</dbReference>
<dbReference type="STRING" id="320483.AMF_493"/>
<evidence type="ECO:0000313" key="2">
    <source>
        <dbReference type="EMBL" id="ACM49349.1"/>
    </source>
</evidence>
<proteinExistence type="predicted"/>
<dbReference type="KEGG" id="amf:AMF_493"/>
<dbReference type="HOGENOM" id="CLU_149220_0_0_5"/>